<keyword evidence="2 6" id="KW-0378">Hydrolase</keyword>
<gene>
    <name evidence="9" type="ORF">ABEB36_010645</name>
</gene>
<comment type="caution">
    <text evidence="9">The sequence shown here is derived from an EMBL/GenBank/DDBJ whole genome shotgun (WGS) entry which is preliminary data.</text>
</comment>
<keyword evidence="7" id="KW-0812">Transmembrane</keyword>
<dbReference type="InterPro" id="IPR018114">
    <property type="entry name" value="TRYPSIN_HIS"/>
</dbReference>
<dbReference type="SMART" id="SM00020">
    <property type="entry name" value="Tryp_SPc"/>
    <property type="match status" value="1"/>
</dbReference>
<dbReference type="PROSITE" id="PS01209">
    <property type="entry name" value="LDLRA_1"/>
    <property type="match status" value="1"/>
</dbReference>
<dbReference type="InterPro" id="IPR023415">
    <property type="entry name" value="LDLR_class-A_CS"/>
</dbReference>
<sequence length="1259" mass="139748">MKSISCGSQLEPNKYRHHLAPGSLYQNVPRGTLRPIGIDYTLPNCTGRRAASISSIAHTHHSLWQERHQLRTPISCIGVDRKPSSSKGKACSIALAIASFVVLIIVLAIAGLALYMGISNTDTSPSNTIIAFSCSAKVLKGDRFVGALEEKTEKYKRQIELLYERSALGPALISTAVERFGKDGVTIYFKLTFNRRKLIEDLTNIENAIKDIFLSDAYSKKPIFRTVRFDPRSINVRLIQKTSSAFIGQPPPTLAPKNSIKSNKLGVVLKSSKNNTSTARPIIKEPEFNEEDLPVIQGSFKISKTEADITEKKTEASETKVKPERSTNVPFSKTTFKESSVTSAPYKIPGFKGKITKIVSPEIPSSTTPLSTTSTTPEYKVTESTIKFKGSPQLNDEWVPILPNLAGYPNPSKGNIPVYTSFTNPGFSLNSQDSEHLGSTSLKSHPIPVNKIPVTEPYLKLTTQPTIFNHAENIKNNAKTTTETNSESETDPMKNISFIFYELASSLEKTNISNMEQVLIEPSNFSAEIKEPSGQGQVEVVDVDVEELLSHTTKIPLVTLLPVRSNSGIVRPFNRNRVGENNNLSAENRSFSSGSTAVNQNTIDRPKSKIRVPNPTNISTADDYRISGVLNFAKEGTDESLNSPDLVRFPKMDVETTRVKSYSLLDNNNTKQHSNLLSLEQIKQLSQISDVYHNSTIPDEETVMSTKAISSSSYSTNPNGLKILTKTFNKLGVFQNNDKCGELSFKCTDGKCLPESSKCNQQQDCPDSSDEKNCTCANYLKSQLLVNKICDGVVDCWDFSDESQCKWCKPDQYVCSNSKGCIDQEKICDGFKDCPQGDDERQCVTIAVDSDTANQFPYHSQGYVMVRKHGTWGKLCVESFSNVLSKTQVAWEFSDLGKALCKSMTYQKINRIESKIDSGNSRQYYELLYEEENKNGSNLLFKESLCPSRKVVEVTCDSLECGIRPQAAKLVARVVGGGNAGLGSWPWQVALYKEGEFQCGATLLSSRWLVSAGHCFYRSLNDYWVARLGALRRGTSLPSPYEQFKIISRIIIHPGYLDYGFINDISLLQMDSPVVFSDFVRPICLPSPEQKLENGRLCTVIGWGQLFEIGRIFPDTLQEVQIPIISTEECRKRTLFLPLYKITDDMFCAGFDRGGRDACLGDSGGPLLCSEPNGRWTLQGITSNGYGCARANRPGVYTMVAHYVDWINFYIKGDELRLKNITKIITSCAGHRCPLGECLPDSRLCNGFIECIERNCTKS</sequence>
<organism evidence="9 10">
    <name type="scientific">Hypothenemus hampei</name>
    <name type="common">Coffee berry borer</name>
    <dbReference type="NCBI Taxonomy" id="57062"/>
    <lineage>
        <taxon>Eukaryota</taxon>
        <taxon>Metazoa</taxon>
        <taxon>Ecdysozoa</taxon>
        <taxon>Arthropoda</taxon>
        <taxon>Hexapoda</taxon>
        <taxon>Insecta</taxon>
        <taxon>Pterygota</taxon>
        <taxon>Neoptera</taxon>
        <taxon>Endopterygota</taxon>
        <taxon>Coleoptera</taxon>
        <taxon>Polyphaga</taxon>
        <taxon>Cucujiformia</taxon>
        <taxon>Curculionidae</taxon>
        <taxon>Scolytinae</taxon>
        <taxon>Hypothenemus</taxon>
    </lineage>
</organism>
<comment type="caution">
    <text evidence="5">Lacks conserved residue(s) required for the propagation of feature annotation.</text>
</comment>
<name>A0ABD1ECM1_HYPHA</name>
<protein>
    <recommendedName>
        <fullName evidence="8">Peptidase S1 domain-containing protein</fullName>
    </recommendedName>
</protein>
<keyword evidence="3 6" id="KW-0720">Serine protease</keyword>
<dbReference type="PROSITE" id="PS00134">
    <property type="entry name" value="TRYPSIN_HIS"/>
    <property type="match status" value="1"/>
</dbReference>
<evidence type="ECO:0000256" key="2">
    <source>
        <dbReference type="ARBA" id="ARBA00022801"/>
    </source>
</evidence>
<reference evidence="9 10" key="1">
    <citation type="submission" date="2024-05" db="EMBL/GenBank/DDBJ databases">
        <title>Genetic variation in Jamaican populations of the coffee berry borer (Hypothenemus hampei).</title>
        <authorList>
            <person name="Errbii M."/>
            <person name="Myrie A."/>
        </authorList>
    </citation>
    <scope>NUCLEOTIDE SEQUENCE [LARGE SCALE GENOMIC DNA]</scope>
    <source>
        <strain evidence="9">JA-Hopewell-2020-01-JO</strain>
        <tissue evidence="9">Whole body</tissue>
    </source>
</reference>
<feature type="disulfide bond" evidence="5">
    <location>
        <begin position="759"/>
        <end position="774"/>
    </location>
</feature>
<evidence type="ECO:0000256" key="3">
    <source>
        <dbReference type="ARBA" id="ARBA00022825"/>
    </source>
</evidence>
<dbReference type="PROSITE" id="PS50240">
    <property type="entry name" value="TRYPSIN_DOM"/>
    <property type="match status" value="1"/>
</dbReference>
<dbReference type="InterPro" id="IPR033116">
    <property type="entry name" value="TRYPSIN_SER"/>
</dbReference>
<evidence type="ECO:0000256" key="6">
    <source>
        <dbReference type="RuleBase" id="RU363034"/>
    </source>
</evidence>
<dbReference type="PROSITE" id="PS00135">
    <property type="entry name" value="TRYPSIN_SER"/>
    <property type="match status" value="1"/>
</dbReference>
<keyword evidence="7" id="KW-1133">Transmembrane helix</keyword>
<dbReference type="Pfam" id="PF00089">
    <property type="entry name" value="Trypsin"/>
    <property type="match status" value="1"/>
</dbReference>
<dbReference type="Gene3D" id="4.10.400.10">
    <property type="entry name" value="Low-density Lipoprotein Receptor"/>
    <property type="match status" value="2"/>
</dbReference>
<dbReference type="Pfam" id="PF00057">
    <property type="entry name" value="Ldl_recept_a"/>
    <property type="match status" value="2"/>
</dbReference>
<dbReference type="Proteomes" id="UP001566132">
    <property type="component" value="Unassembled WGS sequence"/>
</dbReference>
<dbReference type="PANTHER" id="PTHR24252">
    <property type="entry name" value="ACROSIN-RELATED"/>
    <property type="match status" value="1"/>
</dbReference>
<evidence type="ECO:0000256" key="4">
    <source>
        <dbReference type="ARBA" id="ARBA00023157"/>
    </source>
</evidence>
<dbReference type="AlphaFoldDB" id="A0ABD1ECM1"/>
<evidence type="ECO:0000259" key="8">
    <source>
        <dbReference type="PROSITE" id="PS50240"/>
    </source>
</evidence>
<keyword evidence="1 6" id="KW-0645">Protease</keyword>
<dbReference type="FunFam" id="2.40.10.10:FF:000003">
    <property type="entry name" value="Transmembrane serine protease 3"/>
    <property type="match status" value="1"/>
</dbReference>
<proteinExistence type="predicted"/>
<dbReference type="SUPFAM" id="SSF50494">
    <property type="entry name" value="Trypsin-like serine proteases"/>
    <property type="match status" value="1"/>
</dbReference>
<dbReference type="InterPro" id="IPR043504">
    <property type="entry name" value="Peptidase_S1_PA_chymotrypsin"/>
</dbReference>
<evidence type="ECO:0000256" key="7">
    <source>
        <dbReference type="SAM" id="Phobius"/>
    </source>
</evidence>
<dbReference type="InterPro" id="IPR009003">
    <property type="entry name" value="Peptidase_S1_PA"/>
</dbReference>
<accession>A0ABD1ECM1</accession>
<feature type="disulfide bond" evidence="5">
    <location>
        <begin position="828"/>
        <end position="843"/>
    </location>
</feature>
<dbReference type="EMBL" id="JBDJPC010000008">
    <property type="protein sequence ID" value="KAL1492393.1"/>
    <property type="molecule type" value="Genomic_DNA"/>
</dbReference>
<dbReference type="SUPFAM" id="SSF57424">
    <property type="entry name" value="LDL receptor-like module"/>
    <property type="match status" value="2"/>
</dbReference>
<dbReference type="InterPro" id="IPR001254">
    <property type="entry name" value="Trypsin_dom"/>
</dbReference>
<dbReference type="GO" id="GO:0006508">
    <property type="term" value="P:proteolysis"/>
    <property type="evidence" value="ECO:0007669"/>
    <property type="project" value="UniProtKB-KW"/>
</dbReference>
<dbReference type="GO" id="GO:0008236">
    <property type="term" value="F:serine-type peptidase activity"/>
    <property type="evidence" value="ECO:0007669"/>
    <property type="project" value="UniProtKB-KW"/>
</dbReference>
<dbReference type="CDD" id="cd00190">
    <property type="entry name" value="Tryp_SPc"/>
    <property type="match status" value="1"/>
</dbReference>
<evidence type="ECO:0000313" key="10">
    <source>
        <dbReference type="Proteomes" id="UP001566132"/>
    </source>
</evidence>
<dbReference type="PANTHER" id="PTHR24252:SF7">
    <property type="entry name" value="HYALIN"/>
    <property type="match status" value="1"/>
</dbReference>
<feature type="disulfide bond" evidence="5">
    <location>
        <begin position="740"/>
        <end position="752"/>
    </location>
</feature>
<dbReference type="InterPro" id="IPR002172">
    <property type="entry name" value="LDrepeatLR_classA_rpt"/>
</dbReference>
<dbReference type="CDD" id="cd00112">
    <property type="entry name" value="LDLa"/>
    <property type="match status" value="2"/>
</dbReference>
<keyword evidence="4 5" id="KW-1015">Disulfide bond</keyword>
<keyword evidence="7" id="KW-0472">Membrane</keyword>
<feature type="domain" description="Peptidase S1" evidence="8">
    <location>
        <begin position="974"/>
        <end position="1212"/>
    </location>
</feature>
<keyword evidence="10" id="KW-1185">Reference proteome</keyword>
<dbReference type="Gene3D" id="2.40.10.10">
    <property type="entry name" value="Trypsin-like serine proteases"/>
    <property type="match status" value="2"/>
</dbReference>
<evidence type="ECO:0000256" key="1">
    <source>
        <dbReference type="ARBA" id="ARBA00022670"/>
    </source>
</evidence>
<dbReference type="SMART" id="SM00192">
    <property type="entry name" value="LDLa"/>
    <property type="match status" value="3"/>
</dbReference>
<dbReference type="PRINTS" id="PR00261">
    <property type="entry name" value="LDLRECEPTOR"/>
</dbReference>
<evidence type="ECO:0000313" key="9">
    <source>
        <dbReference type="EMBL" id="KAL1492393.1"/>
    </source>
</evidence>
<evidence type="ECO:0000256" key="5">
    <source>
        <dbReference type="PROSITE-ProRule" id="PRU00124"/>
    </source>
</evidence>
<dbReference type="InterPro" id="IPR036055">
    <property type="entry name" value="LDL_receptor-like_sf"/>
</dbReference>
<feature type="transmembrane region" description="Helical" evidence="7">
    <location>
        <begin position="91"/>
        <end position="118"/>
    </location>
</feature>
<dbReference type="PROSITE" id="PS50068">
    <property type="entry name" value="LDLRA_2"/>
    <property type="match status" value="2"/>
</dbReference>
<feature type="disulfide bond" evidence="5">
    <location>
        <begin position="747"/>
        <end position="765"/>
    </location>
</feature>